<evidence type="ECO:0000256" key="1">
    <source>
        <dbReference type="SAM" id="MobiDB-lite"/>
    </source>
</evidence>
<protein>
    <submittedName>
        <fullName evidence="2">Uncharacterized protein</fullName>
    </submittedName>
</protein>
<evidence type="ECO:0000313" key="3">
    <source>
        <dbReference type="Proteomes" id="UP000697330"/>
    </source>
</evidence>
<name>A0A921GFI4_9ACTN</name>
<reference evidence="2" key="2">
    <citation type="submission" date="2021-09" db="EMBL/GenBank/DDBJ databases">
        <authorList>
            <person name="Gilroy R."/>
        </authorList>
    </citation>
    <scope>NUCLEOTIDE SEQUENCE</scope>
    <source>
        <strain evidence="2">CHK124-7917</strain>
    </source>
</reference>
<gene>
    <name evidence="2" type="ORF">K8U72_06075</name>
</gene>
<feature type="compositionally biased region" description="Basic and acidic residues" evidence="1">
    <location>
        <begin position="1"/>
        <end position="10"/>
    </location>
</feature>
<sequence length="214" mass="21883">MREKDVRGDGGDGPAPTPAAPRTPLRVALVNAGARGARSAADHLLADLAEALPVYARMAGVEPPEVTKAPRPGQGAVVLGCESRADEPPACLNDLLEGSGGGLAPGMRVYALSVTGLYEPERALPSLDAIGQACSASGARWMGGVAVGGGGLVLPTAGTPRMGIWRRQRSEAVDRLIMAILSGAEAGVILARPPVPRWGYRLARRIGTGPEATA</sequence>
<proteinExistence type="predicted"/>
<dbReference type="Proteomes" id="UP000697330">
    <property type="component" value="Unassembled WGS sequence"/>
</dbReference>
<accession>A0A921GFI4</accession>
<evidence type="ECO:0000313" key="2">
    <source>
        <dbReference type="EMBL" id="HJF45336.1"/>
    </source>
</evidence>
<comment type="caution">
    <text evidence="2">The sequence shown here is derived from an EMBL/GenBank/DDBJ whole genome shotgun (WGS) entry which is preliminary data.</text>
</comment>
<organism evidence="2 3">
    <name type="scientific">Thermophilibacter provencensis</name>
    <dbReference type="NCBI Taxonomy" id="1852386"/>
    <lineage>
        <taxon>Bacteria</taxon>
        <taxon>Bacillati</taxon>
        <taxon>Actinomycetota</taxon>
        <taxon>Coriobacteriia</taxon>
        <taxon>Coriobacteriales</taxon>
        <taxon>Atopobiaceae</taxon>
        <taxon>Thermophilibacter</taxon>
    </lineage>
</organism>
<dbReference type="EMBL" id="DYWQ01000090">
    <property type="protein sequence ID" value="HJF45336.1"/>
    <property type="molecule type" value="Genomic_DNA"/>
</dbReference>
<feature type="region of interest" description="Disordered" evidence="1">
    <location>
        <begin position="1"/>
        <end position="23"/>
    </location>
</feature>
<dbReference type="RefSeq" id="WP_274959126.1">
    <property type="nucleotide sequence ID" value="NZ_DYWQ01000090.1"/>
</dbReference>
<dbReference type="AlphaFoldDB" id="A0A921GFI4"/>
<reference evidence="2" key="1">
    <citation type="journal article" date="2021" name="PeerJ">
        <title>Extensive microbial diversity within the chicken gut microbiome revealed by metagenomics and culture.</title>
        <authorList>
            <person name="Gilroy R."/>
            <person name="Ravi A."/>
            <person name="Getino M."/>
            <person name="Pursley I."/>
            <person name="Horton D.L."/>
            <person name="Alikhan N.F."/>
            <person name="Baker D."/>
            <person name="Gharbi K."/>
            <person name="Hall N."/>
            <person name="Watson M."/>
            <person name="Adriaenssens E.M."/>
            <person name="Foster-Nyarko E."/>
            <person name="Jarju S."/>
            <person name="Secka A."/>
            <person name="Antonio M."/>
            <person name="Oren A."/>
            <person name="Chaudhuri R.R."/>
            <person name="La Ragione R."/>
            <person name="Hildebrand F."/>
            <person name="Pallen M.J."/>
        </authorList>
    </citation>
    <scope>NUCLEOTIDE SEQUENCE</scope>
    <source>
        <strain evidence="2">CHK124-7917</strain>
    </source>
</reference>